<dbReference type="FunFam" id="3.80.10.10:FF:000400">
    <property type="entry name" value="Nuclear pore complex protein NUP107"/>
    <property type="match status" value="1"/>
</dbReference>
<protein>
    <recommendedName>
        <fullName evidence="9">Leucine-rich repeat-containing N-terminal plant-type domain-containing protein</fullName>
    </recommendedName>
</protein>
<evidence type="ECO:0000256" key="5">
    <source>
        <dbReference type="ARBA" id="ARBA00023136"/>
    </source>
</evidence>
<sequence>MTPSPPPAGDDPSSSQNKFRFRLEGRNAGVGAFHVIPIPDESNNNNNDSQVEPSETATVENTALRVEVSDNETIVSQQEVSDDETIEEARVDSTTSIRVRDAYHLDLESIKRKSCICLSTLCVSAIAVIVFTIFYTRGDDGGNREFSRGTAGVPTASPTERNQYCDETRLLPAIDSGPIATRTDRFQALQSVLETELVDYDPTAFDDPCGPHNFALQWLADEDEMQLEPDAMEAVYQRFVVALFYFSTNMYSTILASHSNRVQIPWLSREPECTWFGITCTTSQKFATNKIISIELPGIYLKGSIPNALVFHLDFLAVLDLSNNKLNGTIPTSLHSSSSLVNVNLGSNTLSGPIGDTGWKSLSMERLDLSRNKLNGTIPVSIHVLTNLVELDFSWNGLTSSIPSQIFDLKHLITLSLGMNTLNGSISELIGNLQNLVELYLDKNVLTGTIPTEFGMLSKLIELNLELNRLEGTIPSEIGQITTLLGIDLSDNDLTQNIPLEFAMLLELEFLYVQENPLSGEVPWEVCQLHVEKDFDFEGICSPTFTCDCCQPCF</sequence>
<keyword evidence="5 7" id="KW-0472">Membrane</keyword>
<feature type="region of interest" description="Disordered" evidence="6">
    <location>
        <begin position="37"/>
        <end position="58"/>
    </location>
</feature>
<dbReference type="InterPro" id="IPR032675">
    <property type="entry name" value="LRR_dom_sf"/>
</dbReference>
<dbReference type="InterPro" id="IPR052592">
    <property type="entry name" value="LRR-RLK"/>
</dbReference>
<reference evidence="8" key="1">
    <citation type="submission" date="2021-01" db="EMBL/GenBank/DDBJ databases">
        <authorList>
            <person name="Corre E."/>
            <person name="Pelletier E."/>
            <person name="Niang G."/>
            <person name="Scheremetjew M."/>
            <person name="Finn R."/>
            <person name="Kale V."/>
            <person name="Holt S."/>
            <person name="Cochrane G."/>
            <person name="Meng A."/>
            <person name="Brown T."/>
            <person name="Cohen L."/>
        </authorList>
    </citation>
    <scope>NUCLEOTIDE SEQUENCE</scope>
    <source>
        <strain evidence="8">CCMP2084</strain>
    </source>
</reference>
<dbReference type="SUPFAM" id="SSF52058">
    <property type="entry name" value="L domain-like"/>
    <property type="match status" value="1"/>
</dbReference>
<evidence type="ECO:0000256" key="6">
    <source>
        <dbReference type="SAM" id="MobiDB-lite"/>
    </source>
</evidence>
<evidence type="ECO:0008006" key="9">
    <source>
        <dbReference type="Google" id="ProtNLM"/>
    </source>
</evidence>
<keyword evidence="3" id="KW-0732">Signal</keyword>
<organism evidence="8">
    <name type="scientific">Attheya septentrionalis</name>
    <dbReference type="NCBI Taxonomy" id="420275"/>
    <lineage>
        <taxon>Eukaryota</taxon>
        <taxon>Sar</taxon>
        <taxon>Stramenopiles</taxon>
        <taxon>Ochrophyta</taxon>
        <taxon>Bacillariophyta</taxon>
        <taxon>Coscinodiscophyceae</taxon>
        <taxon>Chaetocerotophycidae</taxon>
        <taxon>Chaetocerotales</taxon>
        <taxon>Attheyaceae</taxon>
        <taxon>Attheya</taxon>
    </lineage>
</organism>
<evidence type="ECO:0000256" key="4">
    <source>
        <dbReference type="ARBA" id="ARBA00022737"/>
    </source>
</evidence>
<evidence type="ECO:0000256" key="7">
    <source>
        <dbReference type="SAM" id="Phobius"/>
    </source>
</evidence>
<dbReference type="PANTHER" id="PTHR48054:SF30">
    <property type="entry name" value="LEUCINE-RICH REPEAT PROTEIN KINASE FAMILY PROTEIN"/>
    <property type="match status" value="1"/>
</dbReference>
<dbReference type="SMART" id="SM00369">
    <property type="entry name" value="LRR_TYP"/>
    <property type="match status" value="4"/>
</dbReference>
<dbReference type="FunFam" id="3.80.10.10:FF:000041">
    <property type="entry name" value="LRR receptor-like serine/threonine-protein kinase ERECTA"/>
    <property type="match status" value="1"/>
</dbReference>
<dbReference type="Pfam" id="PF00560">
    <property type="entry name" value="LRR_1"/>
    <property type="match status" value="5"/>
</dbReference>
<dbReference type="GO" id="GO:0016020">
    <property type="term" value="C:membrane"/>
    <property type="evidence" value="ECO:0007669"/>
    <property type="project" value="UniProtKB-SubCell"/>
</dbReference>
<evidence type="ECO:0000256" key="3">
    <source>
        <dbReference type="ARBA" id="ARBA00022729"/>
    </source>
</evidence>
<evidence type="ECO:0000256" key="2">
    <source>
        <dbReference type="ARBA" id="ARBA00022614"/>
    </source>
</evidence>
<dbReference type="EMBL" id="HBHQ01010799">
    <property type="protein sequence ID" value="CAD9815431.1"/>
    <property type="molecule type" value="Transcribed_RNA"/>
</dbReference>
<evidence type="ECO:0000313" key="8">
    <source>
        <dbReference type="EMBL" id="CAD9815431.1"/>
    </source>
</evidence>
<keyword evidence="7" id="KW-1133">Transmembrane helix</keyword>
<comment type="subcellular location">
    <subcellularLocation>
        <location evidence="1">Membrane</location>
    </subcellularLocation>
</comment>
<feature type="transmembrane region" description="Helical" evidence="7">
    <location>
        <begin position="115"/>
        <end position="135"/>
    </location>
</feature>
<keyword evidence="7" id="KW-0812">Transmembrane</keyword>
<name>A0A7S2UCH7_9STRA</name>
<dbReference type="AlphaFoldDB" id="A0A7S2UCH7"/>
<evidence type="ECO:0000256" key="1">
    <source>
        <dbReference type="ARBA" id="ARBA00004370"/>
    </source>
</evidence>
<dbReference type="InterPro" id="IPR003591">
    <property type="entry name" value="Leu-rich_rpt_typical-subtyp"/>
</dbReference>
<feature type="compositionally biased region" description="Polar residues" evidence="6">
    <location>
        <begin position="41"/>
        <end position="58"/>
    </location>
</feature>
<gene>
    <name evidence="8" type="ORF">ASEP1449_LOCUS7257</name>
</gene>
<keyword evidence="2" id="KW-0433">Leucine-rich repeat</keyword>
<keyword evidence="4" id="KW-0677">Repeat</keyword>
<proteinExistence type="predicted"/>
<accession>A0A7S2UCH7</accession>
<dbReference type="PANTHER" id="PTHR48054">
    <property type="entry name" value="RECEPTOR KINASE-LIKE PROTEIN XA21"/>
    <property type="match status" value="1"/>
</dbReference>
<dbReference type="Gene3D" id="3.80.10.10">
    <property type="entry name" value="Ribonuclease Inhibitor"/>
    <property type="match status" value="2"/>
</dbReference>
<dbReference type="InterPro" id="IPR001611">
    <property type="entry name" value="Leu-rich_rpt"/>
</dbReference>